<evidence type="ECO:0000313" key="4">
    <source>
        <dbReference type="Proteomes" id="UP000634647"/>
    </source>
</evidence>
<name>A0AAN4URP8_9RHOB</name>
<dbReference type="AlphaFoldDB" id="A0AAN4URP8"/>
<evidence type="ECO:0000313" key="1">
    <source>
        <dbReference type="EMBL" id="GHE02058.1"/>
    </source>
</evidence>
<dbReference type="EMBL" id="FNOB01000009">
    <property type="protein sequence ID" value="SDX04169.1"/>
    <property type="molecule type" value="Genomic_DNA"/>
</dbReference>
<reference evidence="1" key="3">
    <citation type="submission" date="2023-06" db="EMBL/GenBank/DDBJ databases">
        <authorList>
            <person name="Sun Q."/>
            <person name="Zhou Y."/>
        </authorList>
    </citation>
    <scope>NUCLEOTIDE SEQUENCE</scope>
    <source>
        <strain evidence="1">CGMCC 1.10859</strain>
    </source>
</reference>
<proteinExistence type="predicted"/>
<dbReference type="EMBL" id="BNAB01000008">
    <property type="protein sequence ID" value="GHE02058.1"/>
    <property type="molecule type" value="Genomic_DNA"/>
</dbReference>
<dbReference type="Proteomes" id="UP000634647">
    <property type="component" value="Unassembled WGS sequence"/>
</dbReference>
<evidence type="ECO:0000313" key="2">
    <source>
        <dbReference type="EMBL" id="SDX04169.1"/>
    </source>
</evidence>
<comment type="caution">
    <text evidence="1">The sequence shown here is derived from an EMBL/GenBank/DDBJ whole genome shotgun (WGS) entry which is preliminary data.</text>
</comment>
<reference evidence="2 3" key="2">
    <citation type="submission" date="2016-10" db="EMBL/GenBank/DDBJ databases">
        <authorList>
            <person name="Varghese N."/>
            <person name="Submissions S."/>
        </authorList>
    </citation>
    <scope>NUCLEOTIDE SEQUENCE [LARGE SCALE GENOMIC DNA]</scope>
    <source>
        <strain evidence="2 3">DSM 24802</strain>
    </source>
</reference>
<accession>A0AAN4URP8</accession>
<dbReference type="Proteomes" id="UP000199541">
    <property type="component" value="Unassembled WGS sequence"/>
</dbReference>
<dbReference type="RefSeq" id="WP_092164048.1">
    <property type="nucleotide sequence ID" value="NZ_BNAB01000008.1"/>
</dbReference>
<reference evidence="1" key="1">
    <citation type="journal article" date="2014" name="Int. J. Syst. Evol. Microbiol.">
        <title>Complete genome sequence of Corynebacterium casei LMG S-19264T (=DSM 44701T), isolated from a smear-ripened cheese.</title>
        <authorList>
            <consortium name="US DOE Joint Genome Institute (JGI-PGF)"/>
            <person name="Walter F."/>
            <person name="Albersmeier A."/>
            <person name="Kalinowski J."/>
            <person name="Ruckert C."/>
        </authorList>
    </citation>
    <scope>NUCLEOTIDE SEQUENCE</scope>
    <source>
        <strain evidence="1">CGMCC 1.10859</strain>
    </source>
</reference>
<sequence length="289" mass="33659">MEHTGFDDFLTRQRGRLGAGPLALIFIEDAVEVNSTVRHHLDASFEQILVFCPESIDFALKLSGRVHRIPFDVHAVGAVPRAVNRVIEAAPGAWMYYCYNAEYLFHPFCETRNVREMLAFHTEERREAMLTYVIDLYAGDLSRYPNAVSLEEAMLDRSGYYALARTDPANHDHPKERQLDFFGGLRWRFEEFIPKERRRIDRIALFRARKGLRLREDHCFNDEEYNTYSCPWHHNLTAAIASFRTAKALKSNPGSTFDIGSFQWRNSVPFQWQSKQLMDLGLMEPGQWF</sequence>
<keyword evidence="3" id="KW-1185">Reference proteome</keyword>
<evidence type="ECO:0008006" key="5">
    <source>
        <dbReference type="Google" id="ProtNLM"/>
    </source>
</evidence>
<gene>
    <name evidence="1" type="ORF">GCM10008024_20140</name>
    <name evidence="2" type="ORF">SAMN05444006_10968</name>
</gene>
<evidence type="ECO:0000313" key="3">
    <source>
        <dbReference type="Proteomes" id="UP000199541"/>
    </source>
</evidence>
<organism evidence="1 4">
    <name type="scientific">Allgaiera indica</name>
    <dbReference type="NCBI Taxonomy" id="765699"/>
    <lineage>
        <taxon>Bacteria</taxon>
        <taxon>Pseudomonadati</taxon>
        <taxon>Pseudomonadota</taxon>
        <taxon>Alphaproteobacteria</taxon>
        <taxon>Rhodobacterales</taxon>
        <taxon>Paracoccaceae</taxon>
        <taxon>Allgaiera</taxon>
    </lineage>
</organism>
<protein>
    <recommendedName>
        <fullName evidence="5">Glycosyl transferase family 2</fullName>
    </recommendedName>
</protein>